<reference evidence="1 2" key="1">
    <citation type="submission" date="2021-06" db="EMBL/GenBank/DDBJ databases">
        <title>Caerostris extrusa draft genome.</title>
        <authorList>
            <person name="Kono N."/>
            <person name="Arakawa K."/>
        </authorList>
    </citation>
    <scope>NUCLEOTIDE SEQUENCE [LARGE SCALE GENOMIC DNA]</scope>
</reference>
<proteinExistence type="predicted"/>
<evidence type="ECO:0000313" key="1">
    <source>
        <dbReference type="EMBL" id="GIY85420.1"/>
    </source>
</evidence>
<evidence type="ECO:0000313" key="2">
    <source>
        <dbReference type="Proteomes" id="UP001054945"/>
    </source>
</evidence>
<dbReference type="AlphaFoldDB" id="A0AAV4WR71"/>
<protein>
    <submittedName>
        <fullName evidence="1">Uncharacterized protein</fullName>
    </submittedName>
</protein>
<sequence>MVNLGLPDSRSSGYIFETYLLTGSFRDGLPFSPTPTIPANDLRGPRIPHLLLKLIFVQTACLSLKFHAEVGAFSYEKMISDGYEYISDYDGQETFMRLI</sequence>
<gene>
    <name evidence="1" type="ORF">CEXT_465171</name>
</gene>
<dbReference type="EMBL" id="BPLR01016658">
    <property type="protein sequence ID" value="GIY85420.1"/>
    <property type="molecule type" value="Genomic_DNA"/>
</dbReference>
<name>A0AAV4WR71_CAEEX</name>
<accession>A0AAV4WR71</accession>
<keyword evidence="2" id="KW-1185">Reference proteome</keyword>
<comment type="caution">
    <text evidence="1">The sequence shown here is derived from an EMBL/GenBank/DDBJ whole genome shotgun (WGS) entry which is preliminary data.</text>
</comment>
<dbReference type="Proteomes" id="UP001054945">
    <property type="component" value="Unassembled WGS sequence"/>
</dbReference>
<organism evidence="1 2">
    <name type="scientific">Caerostris extrusa</name>
    <name type="common">Bark spider</name>
    <name type="synonym">Caerostris bankana</name>
    <dbReference type="NCBI Taxonomy" id="172846"/>
    <lineage>
        <taxon>Eukaryota</taxon>
        <taxon>Metazoa</taxon>
        <taxon>Ecdysozoa</taxon>
        <taxon>Arthropoda</taxon>
        <taxon>Chelicerata</taxon>
        <taxon>Arachnida</taxon>
        <taxon>Araneae</taxon>
        <taxon>Araneomorphae</taxon>
        <taxon>Entelegynae</taxon>
        <taxon>Araneoidea</taxon>
        <taxon>Araneidae</taxon>
        <taxon>Caerostris</taxon>
    </lineage>
</organism>